<feature type="transmembrane region" description="Helical" evidence="7">
    <location>
        <begin position="140"/>
        <end position="164"/>
    </location>
</feature>
<evidence type="ECO:0000313" key="8">
    <source>
        <dbReference type="EMBL" id="CDW88492.1"/>
    </source>
</evidence>
<dbReference type="OrthoDB" id="288785at2759"/>
<evidence type="ECO:0000256" key="3">
    <source>
        <dbReference type="ARBA" id="ARBA00022692"/>
    </source>
</evidence>
<keyword evidence="3 7" id="KW-0812">Transmembrane</keyword>
<dbReference type="Pfam" id="PF07690">
    <property type="entry name" value="MFS_1"/>
    <property type="match status" value="1"/>
</dbReference>
<evidence type="ECO:0000313" key="9">
    <source>
        <dbReference type="Proteomes" id="UP000039865"/>
    </source>
</evidence>
<proteinExistence type="predicted"/>
<feature type="transmembrane region" description="Helical" evidence="7">
    <location>
        <begin position="28"/>
        <end position="47"/>
    </location>
</feature>
<evidence type="ECO:0000256" key="1">
    <source>
        <dbReference type="ARBA" id="ARBA00004141"/>
    </source>
</evidence>
<evidence type="ECO:0000256" key="6">
    <source>
        <dbReference type="SAM" id="MobiDB-lite"/>
    </source>
</evidence>
<comment type="subcellular location">
    <subcellularLocation>
        <location evidence="1">Membrane</location>
        <topology evidence="1">Multi-pass membrane protein</topology>
    </subcellularLocation>
</comment>
<dbReference type="EMBL" id="CCKQ01016619">
    <property type="protein sequence ID" value="CDW88492.1"/>
    <property type="molecule type" value="Genomic_DNA"/>
</dbReference>
<evidence type="ECO:0000256" key="2">
    <source>
        <dbReference type="ARBA" id="ARBA00022448"/>
    </source>
</evidence>
<organism evidence="8 9">
    <name type="scientific">Stylonychia lemnae</name>
    <name type="common">Ciliate</name>
    <dbReference type="NCBI Taxonomy" id="5949"/>
    <lineage>
        <taxon>Eukaryota</taxon>
        <taxon>Sar</taxon>
        <taxon>Alveolata</taxon>
        <taxon>Ciliophora</taxon>
        <taxon>Intramacronucleata</taxon>
        <taxon>Spirotrichea</taxon>
        <taxon>Stichotrichia</taxon>
        <taxon>Sporadotrichida</taxon>
        <taxon>Oxytrichidae</taxon>
        <taxon>Stylonychinae</taxon>
        <taxon>Stylonychia</taxon>
    </lineage>
</organism>
<dbReference type="InterPro" id="IPR052983">
    <property type="entry name" value="MFS_Riboflavin_Transporter"/>
</dbReference>
<gene>
    <name evidence="8" type="primary">Contig1105.g1199</name>
    <name evidence="8" type="ORF">STYLEM_17613</name>
</gene>
<evidence type="ECO:0000256" key="4">
    <source>
        <dbReference type="ARBA" id="ARBA00022989"/>
    </source>
</evidence>
<feature type="region of interest" description="Disordered" evidence="6">
    <location>
        <begin position="200"/>
        <end position="227"/>
    </location>
</feature>
<dbReference type="AlphaFoldDB" id="A0A078B5C8"/>
<reference evidence="8 9" key="1">
    <citation type="submission" date="2014-06" db="EMBL/GenBank/DDBJ databases">
        <authorList>
            <person name="Swart Estienne"/>
        </authorList>
    </citation>
    <scope>NUCLEOTIDE SEQUENCE [LARGE SCALE GENOMIC DNA]</scope>
    <source>
        <strain evidence="8 9">130c</strain>
    </source>
</reference>
<dbReference type="SUPFAM" id="SSF103473">
    <property type="entry name" value="MFS general substrate transporter"/>
    <property type="match status" value="1"/>
</dbReference>
<evidence type="ECO:0000256" key="5">
    <source>
        <dbReference type="ARBA" id="ARBA00023136"/>
    </source>
</evidence>
<keyword evidence="9" id="KW-1185">Reference proteome</keyword>
<feature type="compositionally biased region" description="Polar residues" evidence="6">
    <location>
        <begin position="204"/>
        <end position="218"/>
    </location>
</feature>
<dbReference type="PANTHER" id="PTHR43385:SF1">
    <property type="entry name" value="RIBOFLAVIN TRANSPORTER RIBJ"/>
    <property type="match status" value="1"/>
</dbReference>
<feature type="transmembrane region" description="Helical" evidence="7">
    <location>
        <begin position="409"/>
        <end position="427"/>
    </location>
</feature>
<dbReference type="InterPro" id="IPR036259">
    <property type="entry name" value="MFS_trans_sf"/>
</dbReference>
<evidence type="ECO:0000256" key="7">
    <source>
        <dbReference type="SAM" id="Phobius"/>
    </source>
</evidence>
<feature type="transmembrane region" description="Helical" evidence="7">
    <location>
        <begin position="319"/>
        <end position="338"/>
    </location>
</feature>
<dbReference type="GO" id="GO:0022857">
    <property type="term" value="F:transmembrane transporter activity"/>
    <property type="evidence" value="ECO:0007669"/>
    <property type="project" value="InterPro"/>
</dbReference>
<feature type="transmembrane region" description="Helical" evidence="7">
    <location>
        <begin position="253"/>
        <end position="275"/>
    </location>
</feature>
<feature type="transmembrane region" description="Helical" evidence="7">
    <location>
        <begin position="53"/>
        <end position="73"/>
    </location>
</feature>
<dbReference type="InParanoid" id="A0A078B5C8"/>
<dbReference type="OMA" id="FVCKAIC"/>
<dbReference type="PANTHER" id="PTHR43385">
    <property type="entry name" value="RIBOFLAVIN TRANSPORTER RIBJ"/>
    <property type="match status" value="1"/>
</dbReference>
<protein>
    <submittedName>
        <fullName evidence="8">Major facilitator superfamily protein</fullName>
    </submittedName>
</protein>
<feature type="transmembrane region" description="Helical" evidence="7">
    <location>
        <begin position="344"/>
        <end position="366"/>
    </location>
</feature>
<name>A0A078B5C8_STYLE</name>
<accession>A0A078B5C8</accession>
<keyword evidence="2" id="KW-0813">Transport</keyword>
<feature type="transmembrane region" description="Helical" evidence="7">
    <location>
        <begin position="378"/>
        <end position="403"/>
    </location>
</feature>
<feature type="transmembrane region" description="Helical" evidence="7">
    <location>
        <begin position="85"/>
        <end position="105"/>
    </location>
</feature>
<sequence>MVFPLTLCLGATAMQLGAVMLDHFHPKVHLALGGAVYVGAIAVSAYITNFYVFVLFYSILAGVGYGIIYILPLKNAWMFFPNNKGMVGGIILASHSFAAIGWTFLTTSLINPNNEMPNLYINVGNSLEVLYDSNSDAAKNVPYCLNIISMILLGILVIAVLLIFKKKTVTFDQQLAQELLQKGIVHDGGVQYLAPNSRHEGINRQDSFTSQDNSTNRGDSSFRDDSFSDNQSNYSGFTDLSHMTLRESVQDRTFWHIFVMLTLSMSFCYFIKVVFKNFGNLNFNDDAFLTQVAGTSFLCGASARFIWGTVQDYIGFKKVYGIIVFSLTICAFTINEIAYSRTLYQVWIGISFAMEGGHFSIFPALAAQIYGAQLGSKVYSLLFIGTAIASLIGLLVANIVLPIFGWKTVFIIFACMNCLSLLLLFMFESNGNQKAFIPRSQDRPFYSQASRSQASSQRGYK</sequence>
<dbReference type="InterPro" id="IPR011701">
    <property type="entry name" value="MFS"/>
</dbReference>
<dbReference type="GO" id="GO:0016020">
    <property type="term" value="C:membrane"/>
    <property type="evidence" value="ECO:0007669"/>
    <property type="project" value="UniProtKB-SubCell"/>
</dbReference>
<dbReference type="Gene3D" id="1.20.1250.20">
    <property type="entry name" value="MFS general substrate transporter like domains"/>
    <property type="match status" value="1"/>
</dbReference>
<keyword evidence="4 7" id="KW-1133">Transmembrane helix</keyword>
<feature type="transmembrane region" description="Helical" evidence="7">
    <location>
        <begin position="287"/>
        <end position="307"/>
    </location>
</feature>
<keyword evidence="5 7" id="KW-0472">Membrane</keyword>
<dbReference type="Proteomes" id="UP000039865">
    <property type="component" value="Unassembled WGS sequence"/>
</dbReference>